<dbReference type="GO" id="GO:0003677">
    <property type="term" value="F:DNA binding"/>
    <property type="evidence" value="ECO:0007669"/>
    <property type="project" value="InterPro"/>
</dbReference>
<feature type="domain" description="Transposase IS30-like HTH" evidence="4">
    <location>
        <begin position="66"/>
        <end position="101"/>
    </location>
</feature>
<dbReference type="GO" id="GO:0006313">
    <property type="term" value="P:DNA transposition"/>
    <property type="evidence" value="ECO:0007669"/>
    <property type="project" value="InterPro"/>
</dbReference>
<feature type="compositionally biased region" description="Polar residues" evidence="2">
    <location>
        <begin position="1"/>
        <end position="13"/>
    </location>
</feature>
<dbReference type="STRING" id="7070.D6WE97"/>
<evidence type="ECO:0000259" key="4">
    <source>
        <dbReference type="Pfam" id="PF13936"/>
    </source>
</evidence>
<dbReference type="InterPro" id="IPR025246">
    <property type="entry name" value="IS30-like_HTH"/>
</dbReference>
<feature type="region of interest" description="Disordered" evidence="2">
    <location>
        <begin position="1"/>
        <end position="24"/>
    </location>
</feature>
<protein>
    <submittedName>
        <fullName evidence="5">Uncharacterized protein</fullName>
    </submittedName>
</protein>
<evidence type="ECO:0000256" key="1">
    <source>
        <dbReference type="ARBA" id="ARBA00004123"/>
    </source>
</evidence>
<gene>
    <name evidence="5" type="primary">GLEAN_02687</name>
    <name evidence="5" type="ORF">TcasGA2_TC002687</name>
</gene>
<dbReference type="InterPro" id="IPR052338">
    <property type="entry name" value="Transposase_5"/>
</dbReference>
<dbReference type="Gene3D" id="3.30.420.10">
    <property type="entry name" value="Ribonuclease H-like superfamily/Ribonuclease H"/>
    <property type="match status" value="1"/>
</dbReference>
<feature type="domain" description="Transposase Tc1-like" evidence="3">
    <location>
        <begin position="122"/>
        <end position="192"/>
    </location>
</feature>
<keyword evidence="6" id="KW-1185">Reference proteome</keyword>
<dbReference type="Pfam" id="PF01498">
    <property type="entry name" value="HTH_Tnp_Tc3_2"/>
    <property type="match status" value="1"/>
</dbReference>
<dbReference type="GO" id="GO:0005634">
    <property type="term" value="C:nucleus"/>
    <property type="evidence" value="ECO:0007669"/>
    <property type="project" value="UniProtKB-SubCell"/>
</dbReference>
<comment type="subcellular location">
    <subcellularLocation>
        <location evidence="1">Nucleus</location>
    </subcellularLocation>
</comment>
<dbReference type="GO" id="GO:0015074">
    <property type="term" value="P:DNA integration"/>
    <property type="evidence" value="ECO:0007669"/>
    <property type="project" value="InterPro"/>
</dbReference>
<dbReference type="Pfam" id="PF13936">
    <property type="entry name" value="HTH_38"/>
    <property type="match status" value="1"/>
</dbReference>
<dbReference type="PANTHER" id="PTHR23022">
    <property type="entry name" value="TRANSPOSABLE ELEMENT-RELATED"/>
    <property type="match status" value="1"/>
</dbReference>
<evidence type="ECO:0000259" key="3">
    <source>
        <dbReference type="Pfam" id="PF01498"/>
    </source>
</evidence>
<dbReference type="Proteomes" id="UP000007266">
    <property type="component" value="Linkage group 3"/>
</dbReference>
<dbReference type="InterPro" id="IPR002492">
    <property type="entry name" value="Transposase_Tc1-like"/>
</dbReference>
<dbReference type="HOGENOM" id="CLU_974284_0_0_1"/>
<reference evidence="5 6" key="2">
    <citation type="journal article" date="2010" name="Nucleic Acids Res.">
        <title>BeetleBase in 2010: revisions to provide comprehensive genomic information for Tribolium castaneum.</title>
        <authorList>
            <person name="Kim H.S."/>
            <person name="Murphy T."/>
            <person name="Xia J."/>
            <person name="Caragea D."/>
            <person name="Park Y."/>
            <person name="Beeman R.W."/>
            <person name="Lorenzen M.D."/>
            <person name="Butcher S."/>
            <person name="Manak J.R."/>
            <person name="Brown S.J."/>
        </authorList>
    </citation>
    <scope>GENOME REANNOTATION</scope>
    <source>
        <strain evidence="5 6">Georgia GA2</strain>
    </source>
</reference>
<reference evidence="5 6" key="1">
    <citation type="journal article" date="2008" name="Nature">
        <title>The genome of the model beetle and pest Tribolium castaneum.</title>
        <authorList>
            <consortium name="Tribolium Genome Sequencing Consortium"/>
            <person name="Richards S."/>
            <person name="Gibbs R.A."/>
            <person name="Weinstock G.M."/>
            <person name="Brown S.J."/>
            <person name="Denell R."/>
            <person name="Beeman R.W."/>
            <person name="Gibbs R."/>
            <person name="Beeman R.W."/>
            <person name="Brown S.J."/>
            <person name="Bucher G."/>
            <person name="Friedrich M."/>
            <person name="Grimmelikhuijzen C.J."/>
            <person name="Klingler M."/>
            <person name="Lorenzen M."/>
            <person name="Richards S."/>
            <person name="Roth S."/>
            <person name="Schroder R."/>
            <person name="Tautz D."/>
            <person name="Zdobnov E.M."/>
            <person name="Muzny D."/>
            <person name="Gibbs R.A."/>
            <person name="Weinstock G.M."/>
            <person name="Attaway T."/>
            <person name="Bell S."/>
            <person name="Buhay C.J."/>
            <person name="Chandrabose M.N."/>
            <person name="Chavez D."/>
            <person name="Clerk-Blankenburg K.P."/>
            <person name="Cree A."/>
            <person name="Dao M."/>
            <person name="Davis C."/>
            <person name="Chacko J."/>
            <person name="Dinh H."/>
            <person name="Dugan-Rocha S."/>
            <person name="Fowler G."/>
            <person name="Garner T.T."/>
            <person name="Garnes J."/>
            <person name="Gnirke A."/>
            <person name="Hawes A."/>
            <person name="Hernandez J."/>
            <person name="Hines S."/>
            <person name="Holder M."/>
            <person name="Hume J."/>
            <person name="Jhangiani S.N."/>
            <person name="Joshi V."/>
            <person name="Khan Z.M."/>
            <person name="Jackson L."/>
            <person name="Kovar C."/>
            <person name="Kowis A."/>
            <person name="Lee S."/>
            <person name="Lewis L.R."/>
            <person name="Margolis J."/>
            <person name="Morgan M."/>
            <person name="Nazareth L.V."/>
            <person name="Nguyen N."/>
            <person name="Okwuonu G."/>
            <person name="Parker D."/>
            <person name="Richards S."/>
            <person name="Ruiz S.J."/>
            <person name="Santibanez J."/>
            <person name="Savard J."/>
            <person name="Scherer S.E."/>
            <person name="Schneider B."/>
            <person name="Sodergren E."/>
            <person name="Tautz D."/>
            <person name="Vattahil S."/>
            <person name="Villasana D."/>
            <person name="White C.S."/>
            <person name="Wright R."/>
            <person name="Park Y."/>
            <person name="Beeman R.W."/>
            <person name="Lord J."/>
            <person name="Oppert B."/>
            <person name="Lorenzen M."/>
            <person name="Brown S."/>
            <person name="Wang L."/>
            <person name="Savard J."/>
            <person name="Tautz D."/>
            <person name="Richards S."/>
            <person name="Weinstock G."/>
            <person name="Gibbs R.A."/>
            <person name="Liu Y."/>
            <person name="Worley K."/>
            <person name="Weinstock G."/>
            <person name="Elsik C.G."/>
            <person name="Reese J.T."/>
            <person name="Elhaik E."/>
            <person name="Landan G."/>
            <person name="Graur D."/>
            <person name="Arensburger P."/>
            <person name="Atkinson P."/>
            <person name="Beeman R.W."/>
            <person name="Beidler J."/>
            <person name="Brown S.J."/>
            <person name="Demuth J.P."/>
            <person name="Drury D.W."/>
            <person name="Du Y.Z."/>
            <person name="Fujiwara H."/>
            <person name="Lorenzen M."/>
            <person name="Maselli V."/>
            <person name="Osanai M."/>
            <person name="Park Y."/>
            <person name="Robertson H.M."/>
            <person name="Tu Z."/>
            <person name="Wang J.J."/>
            <person name="Wang S."/>
            <person name="Richards S."/>
            <person name="Song H."/>
            <person name="Zhang L."/>
            <person name="Sodergren E."/>
            <person name="Werner D."/>
            <person name="Stanke M."/>
            <person name="Morgenstern B."/>
            <person name="Solovyev V."/>
            <person name="Kosarev P."/>
            <person name="Brown G."/>
            <person name="Chen H.C."/>
            <person name="Ermolaeva O."/>
            <person name="Hlavina W."/>
            <person name="Kapustin Y."/>
            <person name="Kiryutin B."/>
            <person name="Kitts P."/>
            <person name="Maglott D."/>
            <person name="Pruitt K."/>
            <person name="Sapojnikov V."/>
            <person name="Souvorov A."/>
            <person name="Mackey A.J."/>
            <person name="Waterhouse R.M."/>
            <person name="Wyder S."/>
            <person name="Zdobnov E.M."/>
            <person name="Zdobnov E.M."/>
            <person name="Wyder S."/>
            <person name="Kriventseva E.V."/>
            <person name="Kadowaki T."/>
            <person name="Bork P."/>
            <person name="Aranda M."/>
            <person name="Bao R."/>
            <person name="Beermann A."/>
            <person name="Berns N."/>
            <person name="Bolognesi R."/>
            <person name="Bonneton F."/>
            <person name="Bopp D."/>
            <person name="Brown S.J."/>
            <person name="Bucher G."/>
            <person name="Butts T."/>
            <person name="Chaumot A."/>
            <person name="Denell R.E."/>
            <person name="Ferrier D.E."/>
            <person name="Friedrich M."/>
            <person name="Gordon C.M."/>
            <person name="Jindra M."/>
            <person name="Klingler M."/>
            <person name="Lan Q."/>
            <person name="Lattorff H.M."/>
            <person name="Laudet V."/>
            <person name="von Levetsow C."/>
            <person name="Liu Z."/>
            <person name="Lutz R."/>
            <person name="Lynch J.A."/>
            <person name="da Fonseca R.N."/>
            <person name="Posnien N."/>
            <person name="Reuter R."/>
            <person name="Roth S."/>
            <person name="Savard J."/>
            <person name="Schinko J.B."/>
            <person name="Schmitt C."/>
            <person name="Schoppmeier M."/>
            <person name="Schroder R."/>
            <person name="Shippy T.D."/>
            <person name="Simonnet F."/>
            <person name="Marques-Souza H."/>
            <person name="Tautz D."/>
            <person name="Tomoyasu Y."/>
            <person name="Trauner J."/>
            <person name="Van der Zee M."/>
            <person name="Vervoort M."/>
            <person name="Wittkopp N."/>
            <person name="Wimmer E.A."/>
            <person name="Yang X."/>
            <person name="Jones A.K."/>
            <person name="Sattelle D.B."/>
            <person name="Ebert P.R."/>
            <person name="Nelson D."/>
            <person name="Scott J.G."/>
            <person name="Beeman R.W."/>
            <person name="Muthukrishnan S."/>
            <person name="Kramer K.J."/>
            <person name="Arakane Y."/>
            <person name="Beeman R.W."/>
            <person name="Zhu Q."/>
            <person name="Hogenkamp D."/>
            <person name="Dixit R."/>
            <person name="Oppert B."/>
            <person name="Jiang H."/>
            <person name="Zou Z."/>
            <person name="Marshall J."/>
            <person name="Elpidina E."/>
            <person name="Vinokurov K."/>
            <person name="Oppert C."/>
            <person name="Zou Z."/>
            <person name="Evans J."/>
            <person name="Lu Z."/>
            <person name="Zhao P."/>
            <person name="Sumathipala N."/>
            <person name="Altincicek B."/>
            <person name="Vilcinskas A."/>
            <person name="Williams M."/>
            <person name="Hultmark D."/>
            <person name="Hetru C."/>
            <person name="Jiang H."/>
            <person name="Grimmelikhuijzen C.J."/>
            <person name="Hauser F."/>
            <person name="Cazzamali G."/>
            <person name="Williamson M."/>
            <person name="Park Y."/>
            <person name="Li B."/>
            <person name="Tanaka Y."/>
            <person name="Predel R."/>
            <person name="Neupert S."/>
            <person name="Schachtner J."/>
            <person name="Verleyen P."/>
            <person name="Raible F."/>
            <person name="Bork P."/>
            <person name="Friedrich M."/>
            <person name="Walden K.K."/>
            <person name="Robertson H.M."/>
            <person name="Angeli S."/>
            <person name="Foret S."/>
            <person name="Bucher G."/>
            <person name="Schuetz S."/>
            <person name="Maleszka R."/>
            <person name="Wimmer E.A."/>
            <person name="Beeman R.W."/>
            <person name="Lorenzen M."/>
            <person name="Tomoyasu Y."/>
            <person name="Miller S.C."/>
            <person name="Grossmann D."/>
            <person name="Bucher G."/>
        </authorList>
    </citation>
    <scope>NUCLEOTIDE SEQUENCE [LARGE SCALE GENOMIC DNA]</scope>
    <source>
        <strain evidence="5 6">Georgia GA2</strain>
    </source>
</reference>
<name>D6WE97_TRICA</name>
<proteinExistence type="predicted"/>
<dbReference type="EMBL" id="KQ971326">
    <property type="protein sequence ID" value="EEZ99903.1"/>
    <property type="molecule type" value="Genomic_DNA"/>
</dbReference>
<sequence>MELYNGSDNNTAMDRQKRRDGKLTKTANLPIFHLTTEEKVQFAQGCVNESKAVNIHYMPPVRRQPRYQQLTPFERGRIVGLREGGMSVREIAARVNRGVATEGREHRARGSGRPRGTTARQDRYLHFLAFRDRHVSTRRIGDQWYAAEGRSVTMATVYRRIRSFGFHSYRPHLVLPLTPQQRQHRLDWCRARENWDLEWNSVVFSDESRFCLGMHDGRQRVRRVRGERRNVAFSVERPVARTRCMGAHVPATLTDFYHVSQLGNLPLDNALTLILKTLRQTVERLL</sequence>
<evidence type="ECO:0000256" key="2">
    <source>
        <dbReference type="SAM" id="MobiDB-lite"/>
    </source>
</evidence>
<dbReference type="PhylomeDB" id="D6WE97"/>
<accession>D6WE97</accession>
<dbReference type="PANTHER" id="PTHR23022:SF135">
    <property type="entry name" value="SI:DKEY-77F5.3"/>
    <property type="match status" value="1"/>
</dbReference>
<feature type="compositionally biased region" description="Basic and acidic residues" evidence="2">
    <location>
        <begin position="14"/>
        <end position="23"/>
    </location>
</feature>
<evidence type="ECO:0000313" key="5">
    <source>
        <dbReference type="EMBL" id="EEZ99903.1"/>
    </source>
</evidence>
<dbReference type="AlphaFoldDB" id="D6WE97"/>
<organism evidence="5 6">
    <name type="scientific">Tribolium castaneum</name>
    <name type="common">Red flour beetle</name>
    <dbReference type="NCBI Taxonomy" id="7070"/>
    <lineage>
        <taxon>Eukaryota</taxon>
        <taxon>Metazoa</taxon>
        <taxon>Ecdysozoa</taxon>
        <taxon>Arthropoda</taxon>
        <taxon>Hexapoda</taxon>
        <taxon>Insecta</taxon>
        <taxon>Pterygota</taxon>
        <taxon>Neoptera</taxon>
        <taxon>Endopterygota</taxon>
        <taxon>Coleoptera</taxon>
        <taxon>Polyphaga</taxon>
        <taxon>Cucujiformia</taxon>
        <taxon>Tenebrionidae</taxon>
        <taxon>Tenebrionidae incertae sedis</taxon>
        <taxon>Tribolium</taxon>
    </lineage>
</organism>
<dbReference type="Gene3D" id="1.10.10.60">
    <property type="entry name" value="Homeodomain-like"/>
    <property type="match status" value="1"/>
</dbReference>
<evidence type="ECO:0000313" key="6">
    <source>
        <dbReference type="Proteomes" id="UP000007266"/>
    </source>
</evidence>
<dbReference type="InterPro" id="IPR036397">
    <property type="entry name" value="RNaseH_sf"/>
</dbReference>
<dbReference type="InterPro" id="IPR009057">
    <property type="entry name" value="Homeodomain-like_sf"/>
</dbReference>
<dbReference type="SUPFAM" id="SSF46689">
    <property type="entry name" value="Homeodomain-like"/>
    <property type="match status" value="1"/>
</dbReference>
<feature type="region of interest" description="Disordered" evidence="2">
    <location>
        <begin position="99"/>
        <end position="118"/>
    </location>
</feature>